<dbReference type="HOGENOM" id="CLU_1595558_0_0_1"/>
<sequence length="167" mass="18796">MPPLGTSDADNITGTSLTKATTKECIGCKRVLALEQFALATKGKGKGLPKATCMSRSVRQSEWAKEKYREKWDTEKENTTNEPTNESAAAGLGVVALEDFLALLSRPYYQVNLGYDELPLALWNKILQKYPNPTFTRKAIYQIWSKIGSQQWKRDEDEMVSAKMLLE</sequence>
<accession>F8NQ65</accession>
<dbReference type="AlphaFoldDB" id="F8NQ65"/>
<gene>
    <name evidence="1" type="ORF">SERLADRAFT_407595</name>
</gene>
<dbReference type="Proteomes" id="UP000008064">
    <property type="component" value="Unassembled WGS sequence"/>
</dbReference>
<name>F8NQ65_SERL9</name>
<dbReference type="EMBL" id="GL945432">
    <property type="protein sequence ID" value="EGO27017.1"/>
    <property type="molecule type" value="Genomic_DNA"/>
</dbReference>
<dbReference type="RefSeq" id="XP_007317190.1">
    <property type="nucleotide sequence ID" value="XM_007317128.1"/>
</dbReference>
<dbReference type="GeneID" id="18812721"/>
<organism>
    <name type="scientific">Serpula lacrymans var. lacrymans (strain S7.9)</name>
    <name type="common">Dry rot fungus</name>
    <dbReference type="NCBI Taxonomy" id="578457"/>
    <lineage>
        <taxon>Eukaryota</taxon>
        <taxon>Fungi</taxon>
        <taxon>Dikarya</taxon>
        <taxon>Basidiomycota</taxon>
        <taxon>Agaricomycotina</taxon>
        <taxon>Agaricomycetes</taxon>
        <taxon>Agaricomycetidae</taxon>
        <taxon>Boletales</taxon>
        <taxon>Coniophorineae</taxon>
        <taxon>Serpulaceae</taxon>
        <taxon>Serpula</taxon>
    </lineage>
</organism>
<dbReference type="KEGG" id="sla:SERLADRAFT_407595"/>
<protein>
    <submittedName>
        <fullName evidence="1">Uncharacterized protein</fullName>
    </submittedName>
</protein>
<evidence type="ECO:0000313" key="1">
    <source>
        <dbReference type="EMBL" id="EGO27017.1"/>
    </source>
</evidence>
<reference evidence="1" key="1">
    <citation type="submission" date="2011-04" db="EMBL/GenBank/DDBJ databases">
        <title>Evolution of plant cell wall degrading machinery underlies the functional diversity of forest fungi.</title>
        <authorList>
            <consortium name="US DOE Joint Genome Institute (JGI-PGF)"/>
            <person name="Eastwood D.C."/>
            <person name="Floudas D."/>
            <person name="Binder M."/>
            <person name="Majcherczyk A."/>
            <person name="Schneider P."/>
            <person name="Aerts A."/>
            <person name="Asiegbu F.O."/>
            <person name="Baker S.E."/>
            <person name="Barry K."/>
            <person name="Bendiksby M."/>
            <person name="Blumentritt M."/>
            <person name="Coutinho P.M."/>
            <person name="Cullen D."/>
            <person name="Cullen D."/>
            <person name="Gathman A."/>
            <person name="Goodell B."/>
            <person name="Henrissat B."/>
            <person name="Ihrmark K."/>
            <person name="Kauserud H."/>
            <person name="Kohler A."/>
            <person name="LaButti K."/>
            <person name="Lapidus A."/>
            <person name="Lavin J.L."/>
            <person name="Lee Y.-H."/>
            <person name="Lindquist E."/>
            <person name="Lilly W."/>
            <person name="Lucas S."/>
            <person name="Morin E."/>
            <person name="Murat C."/>
            <person name="Oguiza J.A."/>
            <person name="Park J."/>
            <person name="Pisabarro A.G."/>
            <person name="Riley R."/>
            <person name="Rosling A."/>
            <person name="Salamov A."/>
            <person name="Schmidt O."/>
            <person name="Schmutz J."/>
            <person name="Skrede I."/>
            <person name="Stenlid J."/>
            <person name="Wiebenga A."/>
            <person name="Xie X."/>
            <person name="Kues U."/>
            <person name="Hibbett D.S."/>
            <person name="Hoffmeister D."/>
            <person name="Hogberg N."/>
            <person name="Martin F."/>
            <person name="Grigoriev I.V."/>
            <person name="Watkinson S.C."/>
        </authorList>
    </citation>
    <scope>NUCLEOTIDE SEQUENCE</scope>
    <source>
        <strain evidence="1">S7.9</strain>
    </source>
</reference>
<dbReference type="OrthoDB" id="3027747at2759"/>
<proteinExistence type="predicted"/>